<evidence type="ECO:0000256" key="5">
    <source>
        <dbReference type="ARBA" id="ARBA00022618"/>
    </source>
</evidence>
<dbReference type="RefSeq" id="WP_183634653.1">
    <property type="nucleotide sequence ID" value="NZ_BAABLE010000011.1"/>
</dbReference>
<evidence type="ECO:0000256" key="10">
    <source>
        <dbReference type="ARBA" id="ARBA00023306"/>
    </source>
</evidence>
<keyword evidence="9 11" id="KW-0233">DNA recombination</keyword>
<comment type="subcellular location">
    <subcellularLocation>
        <location evidence="1 11">Cytoplasm</location>
    </subcellularLocation>
</comment>
<comment type="similarity">
    <text evidence="2 11">Belongs to the 'phage' integrase family. XerD subfamily.</text>
</comment>
<dbReference type="AlphaFoldDB" id="A0A840BI29"/>
<feature type="active site" evidence="11">
    <location>
        <position position="283"/>
    </location>
</feature>
<comment type="caution">
    <text evidence="14">The sequence shown here is derived from an EMBL/GenBank/DDBJ whole genome shotgun (WGS) entry which is preliminary data.</text>
</comment>
<feature type="active site" evidence="11">
    <location>
        <position position="211"/>
    </location>
</feature>
<dbReference type="GO" id="GO:0006313">
    <property type="term" value="P:DNA transposition"/>
    <property type="evidence" value="ECO:0007669"/>
    <property type="project" value="UniProtKB-UniRule"/>
</dbReference>
<feature type="active site" description="O-(3'-phospho-DNA)-tyrosine intermediate" evidence="11">
    <location>
        <position position="318"/>
    </location>
</feature>
<dbReference type="GO" id="GO:0005737">
    <property type="term" value="C:cytoplasm"/>
    <property type="evidence" value="ECO:0007669"/>
    <property type="project" value="UniProtKB-SubCell"/>
</dbReference>
<evidence type="ECO:0000256" key="1">
    <source>
        <dbReference type="ARBA" id="ARBA00004496"/>
    </source>
</evidence>
<dbReference type="InterPro" id="IPR023009">
    <property type="entry name" value="Tyrosine_recombinase_XerC/XerD"/>
</dbReference>
<evidence type="ECO:0000256" key="9">
    <source>
        <dbReference type="ARBA" id="ARBA00023172"/>
    </source>
</evidence>
<dbReference type="PROSITE" id="PS51900">
    <property type="entry name" value="CB"/>
    <property type="match status" value="1"/>
</dbReference>
<evidence type="ECO:0000313" key="14">
    <source>
        <dbReference type="EMBL" id="MBB4012885.1"/>
    </source>
</evidence>
<evidence type="ECO:0000256" key="2">
    <source>
        <dbReference type="ARBA" id="ARBA00010450"/>
    </source>
</evidence>
<dbReference type="Gene3D" id="1.10.150.130">
    <property type="match status" value="1"/>
</dbReference>
<evidence type="ECO:0000259" key="12">
    <source>
        <dbReference type="PROSITE" id="PS51898"/>
    </source>
</evidence>
<dbReference type="EMBL" id="JACIET010000001">
    <property type="protein sequence ID" value="MBB4012885.1"/>
    <property type="molecule type" value="Genomic_DNA"/>
</dbReference>
<dbReference type="Pfam" id="PF00589">
    <property type="entry name" value="Phage_integrase"/>
    <property type="match status" value="1"/>
</dbReference>
<dbReference type="InterPro" id="IPR044068">
    <property type="entry name" value="CB"/>
</dbReference>
<dbReference type="SUPFAM" id="SSF56349">
    <property type="entry name" value="DNA breaking-rejoining enzymes"/>
    <property type="match status" value="1"/>
</dbReference>
<evidence type="ECO:0000313" key="15">
    <source>
        <dbReference type="Proteomes" id="UP000561045"/>
    </source>
</evidence>
<dbReference type="NCBIfam" id="NF001399">
    <property type="entry name" value="PRK00283.1"/>
    <property type="match status" value="1"/>
</dbReference>
<evidence type="ECO:0000256" key="11">
    <source>
        <dbReference type="HAMAP-Rule" id="MF_01807"/>
    </source>
</evidence>
<evidence type="ECO:0000256" key="3">
    <source>
        <dbReference type="ARBA" id="ARBA00015810"/>
    </source>
</evidence>
<dbReference type="PANTHER" id="PTHR30349">
    <property type="entry name" value="PHAGE INTEGRASE-RELATED"/>
    <property type="match status" value="1"/>
</dbReference>
<dbReference type="InterPro" id="IPR011010">
    <property type="entry name" value="DNA_brk_join_enz"/>
</dbReference>
<dbReference type="PROSITE" id="PS51898">
    <property type="entry name" value="TYR_RECOMBINASE"/>
    <property type="match status" value="1"/>
</dbReference>
<feature type="active site" evidence="11">
    <location>
        <position position="187"/>
    </location>
</feature>
<dbReference type="InterPro" id="IPR011932">
    <property type="entry name" value="Recomb_XerD"/>
</dbReference>
<gene>
    <name evidence="11" type="primary">xerD</name>
    <name evidence="14" type="ORF">GGR36_002193</name>
</gene>
<evidence type="ECO:0000256" key="6">
    <source>
        <dbReference type="ARBA" id="ARBA00022829"/>
    </source>
</evidence>
<keyword evidence="4 11" id="KW-0963">Cytoplasm</keyword>
<dbReference type="InterPro" id="IPR050090">
    <property type="entry name" value="Tyrosine_recombinase_XerCD"/>
</dbReference>
<dbReference type="InterPro" id="IPR004107">
    <property type="entry name" value="Integrase_SAM-like_N"/>
</dbReference>
<feature type="domain" description="Core-binding (CB)" evidence="13">
    <location>
        <begin position="42"/>
        <end position="126"/>
    </location>
</feature>
<dbReference type="NCBIfam" id="TIGR02225">
    <property type="entry name" value="recomb_XerD"/>
    <property type="match status" value="1"/>
</dbReference>
<dbReference type="Proteomes" id="UP000561045">
    <property type="component" value="Unassembled WGS sequence"/>
</dbReference>
<keyword evidence="10 11" id="KW-0131">Cell cycle</keyword>
<dbReference type="GO" id="GO:0009037">
    <property type="term" value="F:tyrosine-based site-specific recombinase activity"/>
    <property type="evidence" value="ECO:0007669"/>
    <property type="project" value="UniProtKB-UniRule"/>
</dbReference>
<dbReference type="Pfam" id="PF02899">
    <property type="entry name" value="Phage_int_SAM_1"/>
    <property type="match status" value="1"/>
</dbReference>
<dbReference type="CDD" id="cd00798">
    <property type="entry name" value="INT_XerDC_C"/>
    <property type="match status" value="1"/>
</dbReference>
<dbReference type="InterPro" id="IPR013762">
    <property type="entry name" value="Integrase-like_cat_sf"/>
</dbReference>
<protein>
    <recommendedName>
        <fullName evidence="3 11">Tyrosine recombinase XerD</fullName>
    </recommendedName>
</protein>
<evidence type="ECO:0000256" key="7">
    <source>
        <dbReference type="ARBA" id="ARBA00022908"/>
    </source>
</evidence>
<dbReference type="PANTHER" id="PTHR30349:SF90">
    <property type="entry name" value="TYROSINE RECOMBINASE XERD"/>
    <property type="match status" value="1"/>
</dbReference>
<name>A0A840BI29_9RHOO</name>
<keyword evidence="6 11" id="KW-0159">Chromosome partition</keyword>
<keyword evidence="8 11" id="KW-0238">DNA-binding</keyword>
<dbReference type="GO" id="GO:0051301">
    <property type="term" value="P:cell division"/>
    <property type="evidence" value="ECO:0007669"/>
    <property type="project" value="UniProtKB-KW"/>
</dbReference>
<proteinExistence type="inferred from homology"/>
<dbReference type="HAMAP" id="MF_01808">
    <property type="entry name" value="Recomb_XerC_XerD"/>
    <property type="match status" value="1"/>
</dbReference>
<dbReference type="InterPro" id="IPR002104">
    <property type="entry name" value="Integrase_catalytic"/>
</dbReference>
<feature type="active site" evidence="11">
    <location>
        <position position="286"/>
    </location>
</feature>
<dbReference type="GO" id="GO:0007059">
    <property type="term" value="P:chromosome segregation"/>
    <property type="evidence" value="ECO:0007669"/>
    <property type="project" value="UniProtKB-UniRule"/>
</dbReference>
<accession>A0A840BI29</accession>
<comment type="subunit">
    <text evidence="11">Forms a cyclic heterotetrameric complex composed of two molecules of XerC and two molecules of XerD.</text>
</comment>
<dbReference type="GO" id="GO:0003677">
    <property type="term" value="F:DNA binding"/>
    <property type="evidence" value="ECO:0007669"/>
    <property type="project" value="UniProtKB-UniRule"/>
</dbReference>
<evidence type="ECO:0000259" key="13">
    <source>
        <dbReference type="PROSITE" id="PS51900"/>
    </source>
</evidence>
<keyword evidence="15" id="KW-1185">Reference proteome</keyword>
<keyword evidence="5 11" id="KW-0132">Cell division</keyword>
<keyword evidence="7 11" id="KW-0229">DNA integration</keyword>
<dbReference type="Gene3D" id="1.10.443.10">
    <property type="entry name" value="Intergrase catalytic core"/>
    <property type="match status" value="1"/>
</dbReference>
<evidence type="ECO:0000256" key="4">
    <source>
        <dbReference type="ARBA" id="ARBA00022490"/>
    </source>
</evidence>
<reference evidence="14 15" key="1">
    <citation type="submission" date="2020-08" db="EMBL/GenBank/DDBJ databases">
        <title>Genomic Encyclopedia of Type Strains, Phase IV (KMG-IV): sequencing the most valuable type-strain genomes for metagenomic binning, comparative biology and taxonomic classification.</title>
        <authorList>
            <person name="Goeker M."/>
        </authorList>
    </citation>
    <scope>NUCLEOTIDE SEQUENCE [LARGE SCALE GENOMIC DNA]</scope>
    <source>
        <strain evidence="14 15">DSM 106739</strain>
    </source>
</reference>
<dbReference type="InterPro" id="IPR010998">
    <property type="entry name" value="Integrase_recombinase_N"/>
</dbReference>
<evidence type="ECO:0000256" key="8">
    <source>
        <dbReference type="ARBA" id="ARBA00023125"/>
    </source>
</evidence>
<sequence length="337" mass="37891">MSSRVGTKWDRRIRQSFGRLADRNKTLAALARRRSRVSNPSEGADVEIDAFCETLWLQDGLAQNTLSAYRSDLKACANWLAAKGQQLPDATGADLQAYFQSVAANIKPSSQRRMLATLRRFFRHLLAEGRIRIDPTLDLASPAKAQRIPKTLSERQVEDLLGAPDIDTPLGLRDRAMLETLYATGLRVSELVAIRMTELDLRAGLVRLFGKGSKERIVPVGEIALEWIQRYTLNSRPVLLGARTASELFVTQRAEAMTRQRFWNIVKHHAVTASIAQDRISPHVLRHAFATHLLNHGADLRVVQMLLGHADISTTQVYTHVARERLKRLHADHHPRG</sequence>
<organism evidence="14 15">
    <name type="scientific">Niveibacterium umoris</name>
    <dbReference type="NCBI Taxonomy" id="1193620"/>
    <lineage>
        <taxon>Bacteria</taxon>
        <taxon>Pseudomonadati</taxon>
        <taxon>Pseudomonadota</taxon>
        <taxon>Betaproteobacteria</taxon>
        <taxon>Rhodocyclales</taxon>
        <taxon>Rhodocyclaceae</taxon>
        <taxon>Niveibacterium</taxon>
    </lineage>
</organism>
<dbReference type="HAMAP" id="MF_01807">
    <property type="entry name" value="Recomb_XerD"/>
    <property type="match status" value="1"/>
</dbReference>
<feature type="domain" description="Tyr recombinase" evidence="12">
    <location>
        <begin position="147"/>
        <end position="331"/>
    </location>
</feature>
<comment type="function">
    <text evidence="11">Site-specific tyrosine recombinase, which acts by catalyzing the cutting and rejoining of the recombining DNA molecules. The XerC-XerD complex is essential to convert dimers of the bacterial chromosome into monomers to permit their segregation at cell division. It also contributes to the segregational stability of plasmids.</text>
</comment>
<feature type="active site" evidence="11">
    <location>
        <position position="309"/>
    </location>
</feature>